<dbReference type="PANTHER" id="PTHR12526:SF638">
    <property type="entry name" value="SPORE COAT PROTEIN SA"/>
    <property type="match status" value="1"/>
</dbReference>
<evidence type="ECO:0000313" key="4">
    <source>
        <dbReference type="Proteomes" id="UP001196661"/>
    </source>
</evidence>
<sequence length="411" mass="45935">MLLSNRTTNKRQNSTRIQEKVLLVANTGWYLYNFRLPLLQALRERGAQVVVVSPWDKYAEKLQAEGFWWIDLDLERRSTNPFMELYTIFRLVLIYLVEKPDIVHHFTIKCVLYGTFAAKLSGIKSTVNAITGLGYIFINKSLKAKLIRFLTKPMYYIALNTKNSKVIFQNFDDLSLLVREGLADPQKSVLIRSSGVDSQRFKLNLSPENVEESTVLLASRIVGDKGIYEYIEAAKWLKAQGYNARFKLAGALYPGNPTAISQEKIADWESKGIVEWLGHVDNIEDVIAEADIVVLPSHGGEGVPKILLEASAMGKPLVATDVPGCRDVIDVGINGFLVPPKEFESLAEALETLINDGELRLKMGCLGREKVIREFNVKDIVKQTIEVYAQMGIFNNSSSVISNASSLSTAV</sequence>
<reference evidence="3 4" key="1">
    <citation type="journal article" date="2021" name="Mar. Drugs">
        <title>Genome Reduction and Secondary Metabolism of the Marine Sponge-Associated Cyanobacterium Leptothoe.</title>
        <authorList>
            <person name="Konstantinou D."/>
            <person name="Popin R.V."/>
            <person name="Fewer D.P."/>
            <person name="Sivonen K."/>
            <person name="Gkelis S."/>
        </authorList>
    </citation>
    <scope>NUCLEOTIDE SEQUENCE [LARGE SCALE GENOMIC DNA]</scope>
    <source>
        <strain evidence="3 4">TAU-MAC 1615</strain>
    </source>
</reference>
<keyword evidence="4" id="KW-1185">Reference proteome</keyword>
<gene>
    <name evidence="3" type="ORF">IXB28_09660</name>
</gene>
<accession>A0ABS5Y3U8</accession>
<proteinExistence type="predicted"/>
<name>A0ABS5Y3U8_9CYAN</name>
<dbReference type="PANTHER" id="PTHR12526">
    <property type="entry name" value="GLYCOSYLTRANSFERASE"/>
    <property type="match status" value="1"/>
</dbReference>
<dbReference type="InterPro" id="IPR028098">
    <property type="entry name" value="Glyco_trans_4-like_N"/>
</dbReference>
<dbReference type="EMBL" id="JADOER010000008">
    <property type="protein sequence ID" value="MBT9312471.1"/>
    <property type="molecule type" value="Genomic_DNA"/>
</dbReference>
<dbReference type="Pfam" id="PF13477">
    <property type="entry name" value="Glyco_trans_4_2"/>
    <property type="match status" value="1"/>
</dbReference>
<evidence type="ECO:0000259" key="1">
    <source>
        <dbReference type="Pfam" id="PF00534"/>
    </source>
</evidence>
<dbReference type="Pfam" id="PF00534">
    <property type="entry name" value="Glycos_transf_1"/>
    <property type="match status" value="1"/>
</dbReference>
<dbReference type="SUPFAM" id="SSF53756">
    <property type="entry name" value="UDP-Glycosyltransferase/glycogen phosphorylase"/>
    <property type="match status" value="1"/>
</dbReference>
<organism evidence="3 4">
    <name type="scientific">Leptothoe kymatousa TAU-MAC 1615</name>
    <dbReference type="NCBI Taxonomy" id="2364775"/>
    <lineage>
        <taxon>Bacteria</taxon>
        <taxon>Bacillati</taxon>
        <taxon>Cyanobacteriota</taxon>
        <taxon>Cyanophyceae</taxon>
        <taxon>Nodosilineales</taxon>
        <taxon>Cymatolegaceae</taxon>
        <taxon>Leptothoe</taxon>
        <taxon>Leptothoe kymatousa</taxon>
    </lineage>
</organism>
<comment type="caution">
    <text evidence="3">The sequence shown here is derived from an EMBL/GenBank/DDBJ whole genome shotgun (WGS) entry which is preliminary data.</text>
</comment>
<dbReference type="RefSeq" id="WP_215618366.1">
    <property type="nucleotide sequence ID" value="NZ_JADOER010000008.1"/>
</dbReference>
<feature type="domain" description="Glycosyltransferase subfamily 4-like N-terminal" evidence="2">
    <location>
        <begin position="20"/>
        <end position="170"/>
    </location>
</feature>
<dbReference type="InterPro" id="IPR001296">
    <property type="entry name" value="Glyco_trans_1"/>
</dbReference>
<dbReference type="Proteomes" id="UP001196661">
    <property type="component" value="Unassembled WGS sequence"/>
</dbReference>
<evidence type="ECO:0000259" key="2">
    <source>
        <dbReference type="Pfam" id="PF13477"/>
    </source>
</evidence>
<evidence type="ECO:0000313" key="3">
    <source>
        <dbReference type="EMBL" id="MBT9312471.1"/>
    </source>
</evidence>
<protein>
    <submittedName>
        <fullName evidence="3">Glycosyltransferase family 4 protein</fullName>
    </submittedName>
</protein>
<dbReference type="CDD" id="cd03808">
    <property type="entry name" value="GT4_CapM-like"/>
    <property type="match status" value="1"/>
</dbReference>
<dbReference type="Gene3D" id="3.40.50.2000">
    <property type="entry name" value="Glycogen Phosphorylase B"/>
    <property type="match status" value="2"/>
</dbReference>
<feature type="domain" description="Glycosyl transferase family 1" evidence="1">
    <location>
        <begin position="207"/>
        <end position="365"/>
    </location>
</feature>